<dbReference type="Proteomes" id="UP001153269">
    <property type="component" value="Unassembled WGS sequence"/>
</dbReference>
<organism evidence="2 3">
    <name type="scientific">Pleuronectes platessa</name>
    <name type="common">European plaice</name>
    <dbReference type="NCBI Taxonomy" id="8262"/>
    <lineage>
        <taxon>Eukaryota</taxon>
        <taxon>Metazoa</taxon>
        <taxon>Chordata</taxon>
        <taxon>Craniata</taxon>
        <taxon>Vertebrata</taxon>
        <taxon>Euteleostomi</taxon>
        <taxon>Actinopterygii</taxon>
        <taxon>Neopterygii</taxon>
        <taxon>Teleostei</taxon>
        <taxon>Neoteleostei</taxon>
        <taxon>Acanthomorphata</taxon>
        <taxon>Carangaria</taxon>
        <taxon>Pleuronectiformes</taxon>
        <taxon>Pleuronectoidei</taxon>
        <taxon>Pleuronectidae</taxon>
        <taxon>Pleuronectes</taxon>
    </lineage>
</organism>
<evidence type="ECO:0000313" key="3">
    <source>
        <dbReference type="Proteomes" id="UP001153269"/>
    </source>
</evidence>
<protein>
    <submittedName>
        <fullName evidence="2">Uncharacterized protein</fullName>
    </submittedName>
</protein>
<keyword evidence="3" id="KW-1185">Reference proteome</keyword>
<proteinExistence type="predicted"/>
<evidence type="ECO:0000313" key="2">
    <source>
        <dbReference type="EMBL" id="CAB1429941.1"/>
    </source>
</evidence>
<evidence type="ECO:0000256" key="1">
    <source>
        <dbReference type="SAM" id="MobiDB-lite"/>
    </source>
</evidence>
<gene>
    <name evidence="2" type="ORF">PLEPLA_LOCUS17921</name>
</gene>
<dbReference type="EMBL" id="CADEAL010001188">
    <property type="protein sequence ID" value="CAB1429941.1"/>
    <property type="molecule type" value="Genomic_DNA"/>
</dbReference>
<accession>A0A9N7UGU2</accession>
<sequence>MVVAEATRAPMESLLFTDQYGGCVTVAERKQAAGRLLCFAPATDAHWLASERRGKLAGLMELPQGQPNSPPLHSTPRLSPPPSLTCAPDHTKALLTDNKPGCFVRARVAAAYHVAHSQRCRFLILKEGKRGARHLQGGMLHAHGRKQVQGLDL</sequence>
<reference evidence="2" key="1">
    <citation type="submission" date="2020-03" db="EMBL/GenBank/DDBJ databases">
        <authorList>
            <person name="Weist P."/>
        </authorList>
    </citation>
    <scope>NUCLEOTIDE SEQUENCE</scope>
</reference>
<feature type="region of interest" description="Disordered" evidence="1">
    <location>
        <begin position="61"/>
        <end position="83"/>
    </location>
</feature>
<name>A0A9N7UGU2_PLEPL</name>
<dbReference type="AlphaFoldDB" id="A0A9N7UGU2"/>
<comment type="caution">
    <text evidence="2">The sequence shown here is derived from an EMBL/GenBank/DDBJ whole genome shotgun (WGS) entry which is preliminary data.</text>
</comment>